<keyword evidence="1" id="KW-0812">Transmembrane</keyword>
<keyword evidence="1" id="KW-0472">Membrane</keyword>
<feature type="transmembrane region" description="Helical" evidence="1">
    <location>
        <begin position="7"/>
        <end position="25"/>
    </location>
</feature>
<dbReference type="EMBL" id="HBGT01013453">
    <property type="protein sequence ID" value="CAD9410251.1"/>
    <property type="molecule type" value="Transcribed_RNA"/>
</dbReference>
<reference evidence="2" key="1">
    <citation type="submission" date="2021-01" db="EMBL/GenBank/DDBJ databases">
        <authorList>
            <person name="Corre E."/>
            <person name="Pelletier E."/>
            <person name="Niang G."/>
            <person name="Scheremetjew M."/>
            <person name="Finn R."/>
            <person name="Kale V."/>
            <person name="Holt S."/>
            <person name="Cochrane G."/>
            <person name="Meng A."/>
            <person name="Brown T."/>
            <person name="Cohen L."/>
        </authorList>
    </citation>
    <scope>NUCLEOTIDE SEQUENCE</scope>
    <source>
        <strain evidence="2">RCC1693</strain>
    </source>
</reference>
<accession>A0A7S2FR85</accession>
<sequence length="335" mass="35497">MARSFMIGGTFAGFIILCFGFLGIYGSMLGNCVNDGVCPESDLNGAILADVKAGKPFAVAKTMGETVLFLTAFIMILSSISTLDSTFTSTAKLLGPDMSGLWSWLNDIVTGKVSIRASTRGESIQKYMPLAMSEATDRHVWLGRLGMILMALIGTLPIMECPTQLSATTISGTVVMGLGAPIYMIGLLPDSWLWTRGTKRPLAFCTSFIFCAMMGICYQVRYSTKDCDGNLKYSYANVDFTPLTIGGGSYGMFLGTNVAGAMVSLVCWALFAKLDFCLFNEIPTLAEVNAAAAAKVKIYVADDQGAVSLIDAPGPAGESPASPGEIELLVSGSQL</sequence>
<feature type="transmembrane region" description="Helical" evidence="1">
    <location>
        <begin position="141"/>
        <end position="159"/>
    </location>
</feature>
<feature type="transmembrane region" description="Helical" evidence="1">
    <location>
        <begin position="201"/>
        <end position="221"/>
    </location>
</feature>
<name>A0A7S2FR85_9STRA</name>
<dbReference type="AlphaFoldDB" id="A0A7S2FR85"/>
<gene>
    <name evidence="2" type="ORF">FPAR1323_LOCUS7230</name>
</gene>
<protein>
    <submittedName>
        <fullName evidence="2">Uncharacterized protein</fullName>
    </submittedName>
</protein>
<evidence type="ECO:0000256" key="1">
    <source>
        <dbReference type="SAM" id="Phobius"/>
    </source>
</evidence>
<feature type="transmembrane region" description="Helical" evidence="1">
    <location>
        <begin position="165"/>
        <end position="189"/>
    </location>
</feature>
<organism evidence="2">
    <name type="scientific">Florenciella parvula</name>
    <dbReference type="NCBI Taxonomy" id="236787"/>
    <lineage>
        <taxon>Eukaryota</taxon>
        <taxon>Sar</taxon>
        <taxon>Stramenopiles</taxon>
        <taxon>Ochrophyta</taxon>
        <taxon>Dictyochophyceae</taxon>
        <taxon>Florenciellales</taxon>
        <taxon>Florenciella</taxon>
    </lineage>
</organism>
<proteinExistence type="predicted"/>
<feature type="transmembrane region" description="Helical" evidence="1">
    <location>
        <begin position="250"/>
        <end position="271"/>
    </location>
</feature>
<keyword evidence="1" id="KW-1133">Transmembrane helix</keyword>
<feature type="transmembrane region" description="Helical" evidence="1">
    <location>
        <begin position="66"/>
        <end position="83"/>
    </location>
</feature>
<evidence type="ECO:0000313" key="2">
    <source>
        <dbReference type="EMBL" id="CAD9410251.1"/>
    </source>
</evidence>